<sequence length="315" mass="37179">MSLRNREKVVITTFVHNDSRKVEIPVELSSNSGTTSDDLDLLVKAYKRFDRLKPYLENWLGHHSSRYIPNSVSVEYGHPKDVFRVTEFELSFMYDVLYTNASINYSKRNFLGRIIFILILFVLCVFSGCVIDYHMDLIITFVLLIGAILLEFYEMKELLCSDWVVLHMMNQKCSACMRRLLRIVARKILSKKHRWSHHMEQFNLLSYCLYEERKKLCGLISRILMVKSFHREYKKRCVKKDIQVPEELKKLILRQVEEVRTQRGGQPFSECGEWPLEKCYCLQDLELNIPQDFGSHAKKQTKRNQGMKPHCAGCY</sequence>
<organism evidence="1 2">
    <name type="scientific">Pistacia integerrima</name>
    <dbReference type="NCBI Taxonomy" id="434235"/>
    <lineage>
        <taxon>Eukaryota</taxon>
        <taxon>Viridiplantae</taxon>
        <taxon>Streptophyta</taxon>
        <taxon>Embryophyta</taxon>
        <taxon>Tracheophyta</taxon>
        <taxon>Spermatophyta</taxon>
        <taxon>Magnoliopsida</taxon>
        <taxon>eudicotyledons</taxon>
        <taxon>Gunneridae</taxon>
        <taxon>Pentapetalae</taxon>
        <taxon>rosids</taxon>
        <taxon>malvids</taxon>
        <taxon>Sapindales</taxon>
        <taxon>Anacardiaceae</taxon>
        <taxon>Pistacia</taxon>
    </lineage>
</organism>
<reference evidence="2" key="1">
    <citation type="journal article" date="2023" name="G3 (Bethesda)">
        <title>Genome assembly and association tests identify interacting loci associated with vigor, precocity, and sex in interspecific pistachio rootstocks.</title>
        <authorList>
            <person name="Palmer W."/>
            <person name="Jacygrad E."/>
            <person name="Sagayaradj S."/>
            <person name="Cavanaugh K."/>
            <person name="Han R."/>
            <person name="Bertier L."/>
            <person name="Beede B."/>
            <person name="Kafkas S."/>
            <person name="Golino D."/>
            <person name="Preece J."/>
            <person name="Michelmore R."/>
        </authorList>
    </citation>
    <scope>NUCLEOTIDE SEQUENCE [LARGE SCALE GENOMIC DNA]</scope>
</reference>
<evidence type="ECO:0000313" key="2">
    <source>
        <dbReference type="Proteomes" id="UP001163603"/>
    </source>
</evidence>
<accession>A0ACC0Y6I1</accession>
<keyword evidence="2" id="KW-1185">Reference proteome</keyword>
<dbReference type="Proteomes" id="UP001163603">
    <property type="component" value="Chromosome 8"/>
</dbReference>
<proteinExistence type="predicted"/>
<gene>
    <name evidence="1" type="ORF">Pint_14316</name>
</gene>
<evidence type="ECO:0000313" key="1">
    <source>
        <dbReference type="EMBL" id="KAJ0029948.1"/>
    </source>
</evidence>
<name>A0ACC0Y6I1_9ROSI</name>
<protein>
    <submittedName>
        <fullName evidence="1">Uncharacterized protein</fullName>
    </submittedName>
</protein>
<comment type="caution">
    <text evidence="1">The sequence shown here is derived from an EMBL/GenBank/DDBJ whole genome shotgun (WGS) entry which is preliminary data.</text>
</comment>
<dbReference type="EMBL" id="CM047743">
    <property type="protein sequence ID" value="KAJ0029948.1"/>
    <property type="molecule type" value="Genomic_DNA"/>
</dbReference>